<dbReference type="AlphaFoldDB" id="A0A1B8GUW0"/>
<dbReference type="GeneID" id="28836236"/>
<reference evidence="4" key="2">
    <citation type="journal article" date="2018" name="Nat. Commun.">
        <title>Extreme sensitivity to ultraviolet light in the fungal pathogen causing white-nose syndrome of bats.</title>
        <authorList>
            <person name="Palmer J.M."/>
            <person name="Drees K.P."/>
            <person name="Foster J.T."/>
            <person name="Lindner D.L."/>
        </authorList>
    </citation>
    <scope>NUCLEOTIDE SEQUENCE [LARGE SCALE GENOMIC DNA]</scope>
    <source>
        <strain evidence="4">UAMH 10579</strain>
    </source>
</reference>
<protein>
    <recommendedName>
        <fullName evidence="5">MARVEL domain-containing protein</fullName>
    </recommendedName>
</protein>
<gene>
    <name evidence="3" type="ORF">VE01_02850</name>
</gene>
<accession>A0A1B8GUW0</accession>
<evidence type="ECO:0000313" key="4">
    <source>
        <dbReference type="Proteomes" id="UP000091956"/>
    </source>
</evidence>
<feature type="transmembrane region" description="Helical" evidence="2">
    <location>
        <begin position="132"/>
        <end position="150"/>
    </location>
</feature>
<keyword evidence="4" id="KW-1185">Reference proteome</keyword>
<dbReference type="EMBL" id="KV460212">
    <property type="protein sequence ID" value="OBT99609.1"/>
    <property type="molecule type" value="Genomic_DNA"/>
</dbReference>
<feature type="transmembrane region" description="Helical" evidence="2">
    <location>
        <begin position="189"/>
        <end position="210"/>
    </location>
</feature>
<keyword evidence="2" id="KW-0472">Membrane</keyword>
<dbReference type="Proteomes" id="UP000091956">
    <property type="component" value="Unassembled WGS sequence"/>
</dbReference>
<feature type="region of interest" description="Disordered" evidence="1">
    <location>
        <begin position="17"/>
        <end position="53"/>
    </location>
</feature>
<evidence type="ECO:0008006" key="5">
    <source>
        <dbReference type="Google" id="ProtNLM"/>
    </source>
</evidence>
<feature type="compositionally biased region" description="Low complexity" evidence="1">
    <location>
        <begin position="31"/>
        <end position="53"/>
    </location>
</feature>
<dbReference type="RefSeq" id="XP_018133342.1">
    <property type="nucleotide sequence ID" value="XM_018272354.2"/>
</dbReference>
<sequence>MSSQKYDISPMAFKYDIAPRQFKPTLPPTQSYLPTRPSSTPPSTTLPSSYSTATSNTLFTKSPPFIPMATTTEEPPATTTTTFHRVPSSDPRPSTDSDADSLSTNARLIRPTSHHTAQPDYTHTYTIYPTTLFRLVALILLIVSVALYASKGAHRAVPAILFISLAFLRILIGFIYHTSRAARWRGGRGVNLAVDFALVAGLAGSIGGAFAVDLSYWGHTNIAASILGWVACLFLGLAAVDTGRPSRIAITTRLNFDVTTSLSLDFRTRRGVLSLDGWDSERPEMGRSASRLV</sequence>
<feature type="transmembrane region" description="Helical" evidence="2">
    <location>
        <begin position="156"/>
        <end position="177"/>
    </location>
</feature>
<evidence type="ECO:0000256" key="1">
    <source>
        <dbReference type="SAM" id="MobiDB-lite"/>
    </source>
</evidence>
<evidence type="ECO:0000313" key="3">
    <source>
        <dbReference type="EMBL" id="OBT99609.1"/>
    </source>
</evidence>
<keyword evidence="2" id="KW-0812">Transmembrane</keyword>
<organism evidence="3 4">
    <name type="scientific">Pseudogymnoascus verrucosus</name>
    <dbReference type="NCBI Taxonomy" id="342668"/>
    <lineage>
        <taxon>Eukaryota</taxon>
        <taxon>Fungi</taxon>
        <taxon>Dikarya</taxon>
        <taxon>Ascomycota</taxon>
        <taxon>Pezizomycotina</taxon>
        <taxon>Leotiomycetes</taxon>
        <taxon>Thelebolales</taxon>
        <taxon>Thelebolaceae</taxon>
        <taxon>Pseudogymnoascus</taxon>
    </lineage>
</organism>
<feature type="region of interest" description="Disordered" evidence="1">
    <location>
        <begin position="70"/>
        <end position="105"/>
    </location>
</feature>
<feature type="transmembrane region" description="Helical" evidence="2">
    <location>
        <begin position="222"/>
        <end position="240"/>
    </location>
</feature>
<feature type="compositionally biased region" description="Low complexity" evidence="1">
    <location>
        <begin position="70"/>
        <end position="96"/>
    </location>
</feature>
<proteinExistence type="predicted"/>
<evidence type="ECO:0000256" key="2">
    <source>
        <dbReference type="SAM" id="Phobius"/>
    </source>
</evidence>
<name>A0A1B8GUW0_9PEZI</name>
<keyword evidence="2" id="KW-1133">Transmembrane helix</keyword>
<reference evidence="3 4" key="1">
    <citation type="submission" date="2016-03" db="EMBL/GenBank/DDBJ databases">
        <title>Comparative genomics of Pseudogymnoascus destructans, the fungus causing white-nose syndrome of bats.</title>
        <authorList>
            <person name="Palmer J.M."/>
            <person name="Drees K.P."/>
            <person name="Foster J.T."/>
            <person name="Lindner D.L."/>
        </authorList>
    </citation>
    <scope>NUCLEOTIDE SEQUENCE [LARGE SCALE GENOMIC DNA]</scope>
    <source>
        <strain evidence="3 4">UAMH 10579</strain>
    </source>
</reference>